<dbReference type="GO" id="GO:0031417">
    <property type="term" value="C:NatC complex"/>
    <property type="evidence" value="ECO:0007669"/>
    <property type="project" value="InterPro"/>
</dbReference>
<gene>
    <name evidence="2" type="ORF">BD324DRAFT_395331</name>
</gene>
<dbReference type="Pfam" id="PF04112">
    <property type="entry name" value="Mak10"/>
    <property type="match status" value="1"/>
</dbReference>
<dbReference type="PANTHER" id="PTHR21373">
    <property type="entry name" value="GLUCOSE REPRESSIBLE PROTEIN MAK10"/>
    <property type="match status" value="1"/>
</dbReference>
<dbReference type="EMBL" id="NBSH01000005">
    <property type="protein sequence ID" value="ORX37745.1"/>
    <property type="molecule type" value="Genomic_DNA"/>
</dbReference>
<dbReference type="PANTHER" id="PTHR21373:SF0">
    <property type="entry name" value="N-ALPHA-ACETYLTRANSFERASE 35, NATC AUXILIARY SUBUNIT"/>
    <property type="match status" value="1"/>
</dbReference>
<keyword evidence="3" id="KW-1185">Reference proteome</keyword>
<dbReference type="OrthoDB" id="269405at2759"/>
<dbReference type="AlphaFoldDB" id="A0A1Y1UKT7"/>
<dbReference type="InParanoid" id="A0A1Y1UKT7"/>
<evidence type="ECO:0000313" key="2">
    <source>
        <dbReference type="EMBL" id="ORX37745.1"/>
    </source>
</evidence>
<dbReference type="Proteomes" id="UP000193218">
    <property type="component" value="Unassembled WGS sequence"/>
</dbReference>
<dbReference type="GeneID" id="33554483"/>
<accession>A0A1Y1UKT7</accession>
<proteinExistence type="predicted"/>
<protein>
    <recommendedName>
        <fullName evidence="1">NAA35-like N-terminal domain-containing protein</fullName>
    </recommendedName>
</protein>
<dbReference type="RefSeq" id="XP_021871732.1">
    <property type="nucleotide sequence ID" value="XM_022012675.1"/>
</dbReference>
<reference evidence="2 3" key="1">
    <citation type="submission" date="2017-03" db="EMBL/GenBank/DDBJ databases">
        <title>Widespread Adenine N6-methylation of Active Genes in Fungi.</title>
        <authorList>
            <consortium name="DOE Joint Genome Institute"/>
            <person name="Mondo S.J."/>
            <person name="Dannebaum R.O."/>
            <person name="Kuo R.C."/>
            <person name="Louie K.B."/>
            <person name="Bewick A.J."/>
            <person name="Labutti K."/>
            <person name="Haridas S."/>
            <person name="Kuo A."/>
            <person name="Salamov A."/>
            <person name="Ahrendt S.R."/>
            <person name="Lau R."/>
            <person name="Bowen B.P."/>
            <person name="Lipzen A."/>
            <person name="Sullivan W."/>
            <person name="Andreopoulos W.B."/>
            <person name="Clum A."/>
            <person name="Lindquist E."/>
            <person name="Daum C."/>
            <person name="Northen T.R."/>
            <person name="Ramamoorthy G."/>
            <person name="Schmitz R.J."/>
            <person name="Gryganskyi A."/>
            <person name="Culley D."/>
            <person name="Magnuson J."/>
            <person name="James T.Y."/>
            <person name="O'Malley M.A."/>
            <person name="Stajich J.E."/>
            <person name="Spatafora J.W."/>
            <person name="Visel A."/>
            <person name="Grigoriev I.V."/>
        </authorList>
    </citation>
    <scope>NUCLEOTIDE SEQUENCE [LARGE SCALE GENOMIC DNA]</scope>
    <source>
        <strain evidence="2 3">NRRL Y-17943</strain>
    </source>
</reference>
<comment type="caution">
    <text evidence="2">The sequence shown here is derived from an EMBL/GenBank/DDBJ whole genome shotgun (WGS) entry which is preliminary data.</text>
</comment>
<dbReference type="STRING" id="4999.A0A1Y1UKT7"/>
<dbReference type="InterPro" id="IPR007244">
    <property type="entry name" value="Naa35_N"/>
</dbReference>
<evidence type="ECO:0000259" key="1">
    <source>
        <dbReference type="Pfam" id="PF04112"/>
    </source>
</evidence>
<dbReference type="InterPro" id="IPR057983">
    <property type="entry name" value="NAA35-like_N"/>
</dbReference>
<sequence length="114" mass="12614">MKASFLDGASLARTVFACVYYHRPELAFHPENATSLAPFVRAYSLAFAKCVELAVQELSRGHVHDFEDAWLDTFGIPVRLDDTVHDIVRELRSAMARCDDIPGADTLGLGTSRC</sequence>
<organism evidence="2 3">
    <name type="scientific">Kockovaella imperatae</name>
    <dbReference type="NCBI Taxonomy" id="4999"/>
    <lineage>
        <taxon>Eukaryota</taxon>
        <taxon>Fungi</taxon>
        <taxon>Dikarya</taxon>
        <taxon>Basidiomycota</taxon>
        <taxon>Agaricomycotina</taxon>
        <taxon>Tremellomycetes</taxon>
        <taxon>Tremellales</taxon>
        <taxon>Cuniculitremaceae</taxon>
        <taxon>Kockovaella</taxon>
    </lineage>
</organism>
<evidence type="ECO:0000313" key="3">
    <source>
        <dbReference type="Proteomes" id="UP000193218"/>
    </source>
</evidence>
<feature type="domain" description="NAA35-like N-terminal" evidence="1">
    <location>
        <begin position="3"/>
        <end position="78"/>
    </location>
</feature>
<name>A0A1Y1UKT7_9TREE</name>